<dbReference type="SUPFAM" id="SSF103025">
    <property type="entry name" value="Folate-binding domain"/>
    <property type="match status" value="1"/>
</dbReference>
<comment type="caution">
    <text evidence="1">The sequence shown here is derived from an EMBL/GenBank/DDBJ whole genome shotgun (WGS) entry which is preliminary data.</text>
</comment>
<gene>
    <name evidence="1" type="ORF">ACFPPC_07525</name>
</gene>
<dbReference type="EMBL" id="JBHSLV010000011">
    <property type="protein sequence ID" value="MFC5392490.1"/>
    <property type="molecule type" value="Genomic_DNA"/>
</dbReference>
<evidence type="ECO:0000313" key="1">
    <source>
        <dbReference type="EMBL" id="MFC5392490.1"/>
    </source>
</evidence>
<dbReference type="Gene3D" id="3.30.70.1520">
    <property type="entry name" value="Heterotetrameric sarcosine oxidase"/>
    <property type="match status" value="1"/>
</dbReference>
<name>A0ABW0H782_9HYPH</name>
<reference evidence="2" key="1">
    <citation type="journal article" date="2019" name="Int. J. Syst. Evol. Microbiol.">
        <title>The Global Catalogue of Microorganisms (GCM) 10K type strain sequencing project: providing services to taxonomists for standard genome sequencing and annotation.</title>
        <authorList>
            <consortium name="The Broad Institute Genomics Platform"/>
            <consortium name="The Broad Institute Genome Sequencing Center for Infectious Disease"/>
            <person name="Wu L."/>
            <person name="Ma J."/>
        </authorList>
    </citation>
    <scope>NUCLEOTIDE SEQUENCE [LARGE SCALE GENOMIC DNA]</scope>
    <source>
        <strain evidence="2">CGMCC 1.16326</strain>
    </source>
</reference>
<dbReference type="Proteomes" id="UP001596104">
    <property type="component" value="Unassembled WGS sequence"/>
</dbReference>
<dbReference type="InterPro" id="IPR007375">
    <property type="entry name" value="SoxG"/>
</dbReference>
<organism evidence="1 2">
    <name type="scientific">Bosea vestrisii</name>
    <dbReference type="NCBI Taxonomy" id="151416"/>
    <lineage>
        <taxon>Bacteria</taxon>
        <taxon>Pseudomonadati</taxon>
        <taxon>Pseudomonadota</taxon>
        <taxon>Alphaproteobacteria</taxon>
        <taxon>Hyphomicrobiales</taxon>
        <taxon>Boseaceae</taxon>
        <taxon>Bosea</taxon>
    </lineage>
</organism>
<dbReference type="InterPro" id="IPR027266">
    <property type="entry name" value="TrmE/GcvT-like"/>
</dbReference>
<evidence type="ECO:0000313" key="2">
    <source>
        <dbReference type="Proteomes" id="UP001596104"/>
    </source>
</evidence>
<dbReference type="Pfam" id="PF04268">
    <property type="entry name" value="SoxG"/>
    <property type="match status" value="1"/>
</dbReference>
<proteinExistence type="predicted"/>
<sequence>MAETATLWAPRSAWAGIAQAGQIGAAGPAGVTATLLDGFGLATLIAAPGGAPALSQAVEGRLGIALPATPKIVSGVSHDAIWSGPDQWLLRAATRDGFSGLLEALSAQAAVSDQSDARAAMRLSGPRVREVLAKGVMLDLHPAAFAVGDTALTSVAYIGVHLWRLADGPDGSVFEIMVARSMVGSFWSWFAASAAEFGCQVSIDRSTGRG</sequence>
<keyword evidence="2" id="KW-1185">Reference proteome</keyword>
<dbReference type="Gene3D" id="3.30.1360.120">
    <property type="entry name" value="Probable tRNA modification gtpase trme, domain 1"/>
    <property type="match status" value="1"/>
</dbReference>
<accession>A0ABW0H782</accession>
<dbReference type="RefSeq" id="WP_291679487.1">
    <property type="nucleotide sequence ID" value="NZ_JBHSLV010000011.1"/>
</dbReference>
<protein>
    <submittedName>
        <fullName evidence="1">Sarcosine oxidase subunit gamma</fullName>
    </submittedName>
</protein>